<evidence type="ECO:0000256" key="3">
    <source>
        <dbReference type="ARBA" id="ARBA00022722"/>
    </source>
</evidence>
<dbReference type="EMBL" id="JAERRB010000001">
    <property type="protein sequence ID" value="MBL0740287.1"/>
    <property type="molecule type" value="Genomic_DNA"/>
</dbReference>
<dbReference type="PANTHER" id="PTHR38039:SF1">
    <property type="entry name" value="TOXIN YOEB"/>
    <property type="match status" value="1"/>
</dbReference>
<evidence type="ECO:0000256" key="2">
    <source>
        <dbReference type="ARBA" id="ARBA00022649"/>
    </source>
</evidence>
<keyword evidence="3" id="KW-0540">Nuclease</keyword>
<reference evidence="7 8" key="1">
    <citation type="submission" date="2021-01" db="EMBL/GenBank/DDBJ databases">
        <title>Chryseolinea sp. Jin1 Genome sequencing and assembly.</title>
        <authorList>
            <person name="Kim I."/>
        </authorList>
    </citation>
    <scope>NUCLEOTIDE SEQUENCE [LARGE SCALE GENOMIC DNA]</scope>
    <source>
        <strain evidence="7 8">Jin1</strain>
    </source>
</reference>
<organism evidence="7 8">
    <name type="scientific">Chryseolinea lacunae</name>
    <dbReference type="NCBI Taxonomy" id="2801331"/>
    <lineage>
        <taxon>Bacteria</taxon>
        <taxon>Pseudomonadati</taxon>
        <taxon>Bacteroidota</taxon>
        <taxon>Cytophagia</taxon>
        <taxon>Cytophagales</taxon>
        <taxon>Fulvivirgaceae</taxon>
        <taxon>Chryseolinea</taxon>
    </lineage>
</organism>
<evidence type="ECO:0000256" key="5">
    <source>
        <dbReference type="ARBA" id="ARBA00022801"/>
    </source>
</evidence>
<dbReference type="NCBIfam" id="TIGR02116">
    <property type="entry name" value="toxin_Txe_YoeB"/>
    <property type="match status" value="1"/>
</dbReference>
<evidence type="ECO:0000313" key="8">
    <source>
        <dbReference type="Proteomes" id="UP000613030"/>
    </source>
</evidence>
<keyword evidence="5" id="KW-0378">Hydrolase</keyword>
<name>A0ABS1KNM1_9BACT</name>
<dbReference type="InterPro" id="IPR009614">
    <property type="entry name" value="YoeB_toxin"/>
</dbReference>
<dbReference type="SUPFAM" id="SSF143011">
    <property type="entry name" value="RelE-like"/>
    <property type="match status" value="1"/>
</dbReference>
<keyword evidence="4" id="KW-0255">Endonuclease</keyword>
<dbReference type="Pfam" id="PF06769">
    <property type="entry name" value="YoeB_toxin"/>
    <property type="match status" value="1"/>
</dbReference>
<dbReference type="PANTHER" id="PTHR38039">
    <property type="entry name" value="TOXIN YOEB"/>
    <property type="match status" value="1"/>
</dbReference>
<evidence type="ECO:0000256" key="1">
    <source>
        <dbReference type="ARBA" id="ARBA00008172"/>
    </source>
</evidence>
<keyword evidence="8" id="KW-1185">Reference proteome</keyword>
<protein>
    <recommendedName>
        <fullName evidence="6">Putative mRNA interferase YoeB</fullName>
    </recommendedName>
</protein>
<dbReference type="Proteomes" id="UP000613030">
    <property type="component" value="Unassembled WGS sequence"/>
</dbReference>
<proteinExistence type="inferred from homology"/>
<dbReference type="InterPro" id="IPR035093">
    <property type="entry name" value="RelE/ParE_toxin_dom_sf"/>
</dbReference>
<comment type="caution">
    <text evidence="7">The sequence shown here is derived from an EMBL/GenBank/DDBJ whole genome shotgun (WGS) entry which is preliminary data.</text>
</comment>
<evidence type="ECO:0000256" key="6">
    <source>
        <dbReference type="ARBA" id="ARBA00030388"/>
    </source>
</evidence>
<evidence type="ECO:0000256" key="4">
    <source>
        <dbReference type="ARBA" id="ARBA00022759"/>
    </source>
</evidence>
<gene>
    <name evidence="7" type="ORF">JI741_03620</name>
</gene>
<dbReference type="Gene3D" id="3.30.2310.20">
    <property type="entry name" value="RelE-like"/>
    <property type="match status" value="1"/>
</dbReference>
<sequence>MNIKFTPTGWGDYSHWQANDAKILNRVNDLIRDICRDPFKGIGKPEALKGNLSGYWSRRITDEHRIVYRIETTIDSRTKKSIQNLCILQVRYHY</sequence>
<keyword evidence="2" id="KW-1277">Toxin-antitoxin system</keyword>
<dbReference type="RefSeq" id="WP_202007457.1">
    <property type="nucleotide sequence ID" value="NZ_JAERRB010000001.1"/>
</dbReference>
<accession>A0ABS1KNM1</accession>
<evidence type="ECO:0000313" key="7">
    <source>
        <dbReference type="EMBL" id="MBL0740287.1"/>
    </source>
</evidence>
<comment type="similarity">
    <text evidence="1">Belongs to the YoeB family.</text>
</comment>